<sequence length="311" mass="33817">MVIGRGPAAPRLWAECRLPNADAPGRPDQGRRPGARVPSTRRITQDWGVAMATATKALATLQQDGLVRAVPGVGTVVAASGRERDAAPHRGLTRDRIIRAAIALVDSEGLAALSMRRVATDFGVSTMALHRHVPSKGELVRLMSEAVFDGEPPGSRPSGWRAQLEREARWLWTRYQRHPWLARAMAALTRPMASPHAMRYTERVLAALKGPGLTPDQIIHVHLALHGCAQGVAAAVELEAQARQDTGMTPEEWMASNELRLAEIQAAGSYPNLSTLFGEEEFDLELDTLFEFGLARLLDGVASLIERPGSR</sequence>
<dbReference type="SUPFAM" id="SSF46689">
    <property type="entry name" value="Homeodomain-like"/>
    <property type="match status" value="1"/>
</dbReference>
<feature type="DNA-binding region" description="H-T-H motif" evidence="4">
    <location>
        <begin position="114"/>
        <end position="133"/>
    </location>
</feature>
<dbReference type="InterPro" id="IPR036388">
    <property type="entry name" value="WH-like_DNA-bd_sf"/>
</dbReference>
<evidence type="ECO:0000313" key="7">
    <source>
        <dbReference type="EMBL" id="GGZ48523.1"/>
    </source>
</evidence>
<reference evidence="8" key="1">
    <citation type="journal article" date="2019" name="Int. J. Syst. Evol. Microbiol.">
        <title>The Global Catalogue of Microorganisms (GCM) 10K type strain sequencing project: providing services to taxonomists for standard genome sequencing and annotation.</title>
        <authorList>
            <consortium name="The Broad Institute Genomics Platform"/>
            <consortium name="The Broad Institute Genome Sequencing Center for Infectious Disease"/>
            <person name="Wu L."/>
            <person name="Ma J."/>
        </authorList>
    </citation>
    <scope>NUCLEOTIDE SEQUENCE [LARGE SCALE GENOMIC DNA]</scope>
    <source>
        <strain evidence="8">JCM 4602</strain>
    </source>
</reference>
<keyword evidence="2 4" id="KW-0238">DNA-binding</keyword>
<keyword evidence="1" id="KW-0805">Transcription regulation</keyword>
<dbReference type="InterPro" id="IPR036390">
    <property type="entry name" value="WH_DNA-bd_sf"/>
</dbReference>
<evidence type="ECO:0000259" key="6">
    <source>
        <dbReference type="PROSITE" id="PS50977"/>
    </source>
</evidence>
<dbReference type="PROSITE" id="PS50949">
    <property type="entry name" value="HTH_GNTR"/>
    <property type="match status" value="1"/>
</dbReference>
<keyword evidence="3" id="KW-0804">Transcription</keyword>
<feature type="domain" description="HTH tetR-type" evidence="6">
    <location>
        <begin position="91"/>
        <end position="151"/>
    </location>
</feature>
<dbReference type="EMBL" id="BMUW01000003">
    <property type="protein sequence ID" value="GGZ48523.1"/>
    <property type="molecule type" value="Genomic_DNA"/>
</dbReference>
<name>A0ABQ3BJR1_9ACTN</name>
<evidence type="ECO:0000256" key="4">
    <source>
        <dbReference type="PROSITE-ProRule" id="PRU00335"/>
    </source>
</evidence>
<dbReference type="InterPro" id="IPR009057">
    <property type="entry name" value="Homeodomain-like_sf"/>
</dbReference>
<dbReference type="PANTHER" id="PTHR30055:SF151">
    <property type="entry name" value="TRANSCRIPTIONAL REGULATORY PROTEIN"/>
    <property type="match status" value="1"/>
</dbReference>
<protein>
    <submittedName>
        <fullName evidence="7">GntR family transcriptional regulator</fullName>
    </submittedName>
</protein>
<evidence type="ECO:0000313" key="8">
    <source>
        <dbReference type="Proteomes" id="UP000624183"/>
    </source>
</evidence>
<dbReference type="Pfam" id="PF00440">
    <property type="entry name" value="TetR_N"/>
    <property type="match status" value="1"/>
</dbReference>
<organism evidence="7 8">
    <name type="scientific">Streptomyces rubiginosohelvolus</name>
    <dbReference type="NCBI Taxonomy" id="67362"/>
    <lineage>
        <taxon>Bacteria</taxon>
        <taxon>Bacillati</taxon>
        <taxon>Actinomycetota</taxon>
        <taxon>Actinomycetes</taxon>
        <taxon>Kitasatosporales</taxon>
        <taxon>Streptomycetaceae</taxon>
        <taxon>Streptomyces</taxon>
    </lineage>
</organism>
<dbReference type="PANTHER" id="PTHR30055">
    <property type="entry name" value="HTH-TYPE TRANSCRIPTIONAL REGULATOR RUTR"/>
    <property type="match status" value="1"/>
</dbReference>
<proteinExistence type="predicted"/>
<dbReference type="InterPro" id="IPR001647">
    <property type="entry name" value="HTH_TetR"/>
</dbReference>
<dbReference type="Gene3D" id="1.10.357.10">
    <property type="entry name" value="Tetracycline Repressor, domain 2"/>
    <property type="match status" value="1"/>
</dbReference>
<dbReference type="InterPro" id="IPR004111">
    <property type="entry name" value="Repressor_TetR_C"/>
</dbReference>
<dbReference type="Gene3D" id="1.10.10.60">
    <property type="entry name" value="Homeodomain-like"/>
    <property type="match status" value="1"/>
</dbReference>
<dbReference type="InterPro" id="IPR036271">
    <property type="entry name" value="Tet_transcr_reg_TetR-rel_C_sf"/>
</dbReference>
<comment type="caution">
    <text evidence="7">The sequence shown here is derived from an EMBL/GenBank/DDBJ whole genome shotgun (WGS) entry which is preliminary data.</text>
</comment>
<dbReference type="SUPFAM" id="SSF46785">
    <property type="entry name" value="Winged helix' DNA-binding domain"/>
    <property type="match status" value="1"/>
</dbReference>
<evidence type="ECO:0000259" key="5">
    <source>
        <dbReference type="PROSITE" id="PS50949"/>
    </source>
</evidence>
<dbReference type="SUPFAM" id="SSF48498">
    <property type="entry name" value="Tetracyclin repressor-like, C-terminal domain"/>
    <property type="match status" value="1"/>
</dbReference>
<dbReference type="Proteomes" id="UP000624183">
    <property type="component" value="Unassembled WGS sequence"/>
</dbReference>
<gene>
    <name evidence="7" type="ORF">GCM10010328_24020</name>
</gene>
<dbReference type="Gene3D" id="1.10.10.10">
    <property type="entry name" value="Winged helix-like DNA-binding domain superfamily/Winged helix DNA-binding domain"/>
    <property type="match status" value="1"/>
</dbReference>
<accession>A0ABQ3BJR1</accession>
<feature type="domain" description="HTH gntR-type" evidence="5">
    <location>
        <begin position="8"/>
        <end position="80"/>
    </location>
</feature>
<evidence type="ECO:0000256" key="3">
    <source>
        <dbReference type="ARBA" id="ARBA00023163"/>
    </source>
</evidence>
<dbReference type="PROSITE" id="PS50977">
    <property type="entry name" value="HTH_TETR_2"/>
    <property type="match status" value="1"/>
</dbReference>
<evidence type="ECO:0000256" key="1">
    <source>
        <dbReference type="ARBA" id="ARBA00023015"/>
    </source>
</evidence>
<keyword evidence="8" id="KW-1185">Reference proteome</keyword>
<dbReference type="InterPro" id="IPR050109">
    <property type="entry name" value="HTH-type_TetR-like_transc_reg"/>
</dbReference>
<dbReference type="InterPro" id="IPR000524">
    <property type="entry name" value="Tscrpt_reg_HTH_GntR"/>
</dbReference>
<dbReference type="Pfam" id="PF00392">
    <property type="entry name" value="GntR"/>
    <property type="match status" value="1"/>
</dbReference>
<dbReference type="Pfam" id="PF02909">
    <property type="entry name" value="TetR_C_1"/>
    <property type="match status" value="1"/>
</dbReference>
<evidence type="ECO:0000256" key="2">
    <source>
        <dbReference type="ARBA" id="ARBA00023125"/>
    </source>
</evidence>